<feature type="signal peptide" evidence="3">
    <location>
        <begin position="1"/>
        <end position="21"/>
    </location>
</feature>
<dbReference type="InterPro" id="IPR006127">
    <property type="entry name" value="ZnuA-like"/>
</dbReference>
<evidence type="ECO:0000313" key="5">
    <source>
        <dbReference type="Proteomes" id="UP000199300"/>
    </source>
</evidence>
<gene>
    <name evidence="4" type="ORF">SAMN04488134_1086</name>
</gene>
<dbReference type="PANTHER" id="PTHR42953">
    <property type="entry name" value="HIGH-AFFINITY ZINC UPTAKE SYSTEM PROTEIN ZNUA-RELATED"/>
    <property type="match status" value="1"/>
</dbReference>
<feature type="transmembrane region" description="Helical" evidence="2">
    <location>
        <begin position="194"/>
        <end position="213"/>
    </location>
</feature>
<dbReference type="AlphaFoldDB" id="A0A1H8Q1Z8"/>
<evidence type="ECO:0000256" key="1">
    <source>
        <dbReference type="SAM" id="MobiDB-lite"/>
    </source>
</evidence>
<evidence type="ECO:0000256" key="3">
    <source>
        <dbReference type="SAM" id="SignalP"/>
    </source>
</evidence>
<dbReference type="RefSeq" id="WP_091498159.1">
    <property type="nucleotide sequence ID" value="NZ_FODJ01000008.1"/>
</dbReference>
<organism evidence="4 5">
    <name type="scientific">Amphibacillus marinus</name>
    <dbReference type="NCBI Taxonomy" id="872970"/>
    <lineage>
        <taxon>Bacteria</taxon>
        <taxon>Bacillati</taxon>
        <taxon>Bacillota</taxon>
        <taxon>Bacilli</taxon>
        <taxon>Bacillales</taxon>
        <taxon>Bacillaceae</taxon>
        <taxon>Amphibacillus</taxon>
    </lineage>
</organism>
<sequence length="214" mass="24390">MKLFFRALGMYITILVLVACGATEEDGQEDQTESVLQVYTTLYPLEYFTNEIGGEYVSVSSVLPPGSDAHTFEPTSRMMVEIAEADLFIFNDREMEAFAPQIQEALNNESVSFLEASANLEKMLYNHGHEDEDDHSHDHDHEDEGDHSHDHGHEDEGDHSHDHGHEDEGDHSHDHNHESDDDHNHDHDYEVKRITVIIMLMTITIMVSMTLMFG</sequence>
<dbReference type="PROSITE" id="PS51257">
    <property type="entry name" value="PROKAR_LIPOPROTEIN"/>
    <property type="match status" value="1"/>
</dbReference>
<dbReference type="PANTHER" id="PTHR42953:SF8">
    <property type="entry name" value="ZINT DOMAIN-CONTAINING PROTEIN"/>
    <property type="match status" value="1"/>
</dbReference>
<evidence type="ECO:0000256" key="2">
    <source>
        <dbReference type="SAM" id="Phobius"/>
    </source>
</evidence>
<keyword evidence="5" id="KW-1185">Reference proteome</keyword>
<dbReference type="STRING" id="872970.SAMN04488134_1086"/>
<dbReference type="EMBL" id="FODJ01000008">
    <property type="protein sequence ID" value="SEO47954.1"/>
    <property type="molecule type" value="Genomic_DNA"/>
</dbReference>
<evidence type="ECO:0000313" key="4">
    <source>
        <dbReference type="EMBL" id="SEO47954.1"/>
    </source>
</evidence>
<dbReference type="Pfam" id="PF01297">
    <property type="entry name" value="ZnuA"/>
    <property type="match status" value="1"/>
</dbReference>
<accession>A0A1H8Q1Z8</accession>
<feature type="region of interest" description="Disordered" evidence="1">
    <location>
        <begin position="128"/>
        <end position="186"/>
    </location>
</feature>
<proteinExistence type="predicted"/>
<keyword evidence="3" id="KW-0732">Signal</keyword>
<dbReference type="Proteomes" id="UP000199300">
    <property type="component" value="Unassembled WGS sequence"/>
</dbReference>
<name>A0A1H8Q1Z8_9BACI</name>
<dbReference type="OrthoDB" id="9810636at2"/>
<reference evidence="4 5" key="1">
    <citation type="submission" date="2016-10" db="EMBL/GenBank/DDBJ databases">
        <authorList>
            <person name="de Groot N.N."/>
        </authorList>
    </citation>
    <scope>NUCLEOTIDE SEQUENCE [LARGE SCALE GENOMIC DNA]</scope>
    <source>
        <strain evidence="4 5">CGMCC 1.10434</strain>
    </source>
</reference>
<keyword evidence="2" id="KW-0472">Membrane</keyword>
<dbReference type="GO" id="GO:0046872">
    <property type="term" value="F:metal ion binding"/>
    <property type="evidence" value="ECO:0007669"/>
    <property type="project" value="InterPro"/>
</dbReference>
<dbReference type="SUPFAM" id="SSF53807">
    <property type="entry name" value="Helical backbone' metal receptor"/>
    <property type="match status" value="1"/>
</dbReference>
<protein>
    <submittedName>
        <fullName evidence="4">Zinc-uptake complex component A, substrate-binding</fullName>
    </submittedName>
</protein>
<dbReference type="InterPro" id="IPR050492">
    <property type="entry name" value="Bact_metal-bind_prot9"/>
</dbReference>
<keyword evidence="2" id="KW-1133">Transmembrane helix</keyword>
<dbReference type="GO" id="GO:0030001">
    <property type="term" value="P:metal ion transport"/>
    <property type="evidence" value="ECO:0007669"/>
    <property type="project" value="InterPro"/>
</dbReference>
<feature type="chain" id="PRO_5011559747" evidence="3">
    <location>
        <begin position="22"/>
        <end position="214"/>
    </location>
</feature>
<keyword evidence="2" id="KW-0812">Transmembrane</keyword>
<dbReference type="Gene3D" id="3.40.50.1980">
    <property type="entry name" value="Nitrogenase molybdenum iron protein domain"/>
    <property type="match status" value="1"/>
</dbReference>